<accession>A0ABQ6DX40</accession>
<evidence type="ECO:0000313" key="4">
    <source>
        <dbReference type="EMBL" id="GLS89637.1"/>
    </source>
</evidence>
<dbReference type="InterPro" id="IPR018635">
    <property type="entry name" value="UPF0319"/>
</dbReference>
<dbReference type="PANTHER" id="PTHR38108:SF1">
    <property type="entry name" value="UPF0319 PROTEIN YCCT"/>
    <property type="match status" value="1"/>
</dbReference>
<evidence type="ECO:0000256" key="1">
    <source>
        <dbReference type="ARBA" id="ARBA00008490"/>
    </source>
</evidence>
<comment type="similarity">
    <text evidence="1">Belongs to the UPF0319 family.</text>
</comment>
<evidence type="ECO:0000256" key="2">
    <source>
        <dbReference type="ARBA" id="ARBA00022729"/>
    </source>
</evidence>
<name>A0ABQ6DX40_9GAMM</name>
<proteinExistence type="inferred from homology"/>
<feature type="signal peptide" evidence="3">
    <location>
        <begin position="1"/>
        <end position="21"/>
    </location>
</feature>
<protein>
    <recommendedName>
        <fullName evidence="6">DUF2057 domain-containing protein</fullName>
    </recommendedName>
</protein>
<keyword evidence="5" id="KW-1185">Reference proteome</keyword>
<feature type="chain" id="PRO_5047519428" description="DUF2057 domain-containing protein" evidence="3">
    <location>
        <begin position="22"/>
        <end position="241"/>
    </location>
</feature>
<dbReference type="Pfam" id="PF09829">
    <property type="entry name" value="DUF2057"/>
    <property type="match status" value="1"/>
</dbReference>
<keyword evidence="2 3" id="KW-0732">Signal</keyword>
<reference evidence="5" key="1">
    <citation type="journal article" date="2019" name="Int. J. Syst. Evol. Microbiol.">
        <title>The Global Catalogue of Microorganisms (GCM) 10K type strain sequencing project: providing services to taxonomists for standard genome sequencing and annotation.</title>
        <authorList>
            <consortium name="The Broad Institute Genomics Platform"/>
            <consortium name="The Broad Institute Genome Sequencing Center for Infectious Disease"/>
            <person name="Wu L."/>
            <person name="Ma J."/>
        </authorList>
    </citation>
    <scope>NUCLEOTIDE SEQUENCE [LARGE SCALE GENOMIC DNA]</scope>
    <source>
        <strain evidence="5">NBRC 103166</strain>
    </source>
</reference>
<organism evidence="4 5">
    <name type="scientific">Psychromonas marina</name>
    <dbReference type="NCBI Taxonomy" id="88364"/>
    <lineage>
        <taxon>Bacteria</taxon>
        <taxon>Pseudomonadati</taxon>
        <taxon>Pseudomonadota</taxon>
        <taxon>Gammaproteobacteria</taxon>
        <taxon>Alteromonadales</taxon>
        <taxon>Psychromonadaceae</taxon>
        <taxon>Psychromonas</taxon>
    </lineage>
</organism>
<dbReference type="Proteomes" id="UP001157353">
    <property type="component" value="Unassembled WGS sequence"/>
</dbReference>
<gene>
    <name evidence="4" type="ORF">GCM10007916_07040</name>
</gene>
<comment type="caution">
    <text evidence="4">The sequence shown here is derived from an EMBL/GenBank/DDBJ whole genome shotgun (WGS) entry which is preliminary data.</text>
</comment>
<dbReference type="EMBL" id="BSPQ01000001">
    <property type="protein sequence ID" value="GLS89637.1"/>
    <property type="molecule type" value="Genomic_DNA"/>
</dbReference>
<evidence type="ECO:0000256" key="3">
    <source>
        <dbReference type="SAM" id="SignalP"/>
    </source>
</evidence>
<evidence type="ECO:0000313" key="5">
    <source>
        <dbReference type="Proteomes" id="UP001157353"/>
    </source>
</evidence>
<dbReference type="PANTHER" id="PTHR38108">
    <property type="entry name" value="UPF0319 PROTEIN YCCT"/>
    <property type="match status" value="1"/>
</dbReference>
<sequence>MAWFKKLVISLFAVCAFSAQATINVSMHQDLEVLVLNNKNVGFTIFGNNKFTLENGKNQIVVRVSKLVIKQGEKEKFKSEPIVINFDINDANLMISPSRTFMRVEEIQGFDKNPVVIVTQEGQPLDVEQQLLERGVGISRDYAAELKAQNGADNISQLAANTAAVSVAKVTTASPIKMSQDLFIKASESEKEQFTDWAFENRKSIKSELNGEGKILPMLEYWYEKANLDQRAELLTWILAH</sequence>
<evidence type="ECO:0008006" key="6">
    <source>
        <dbReference type="Google" id="ProtNLM"/>
    </source>
</evidence>
<dbReference type="RefSeq" id="WP_284202749.1">
    <property type="nucleotide sequence ID" value="NZ_BSPQ01000001.1"/>
</dbReference>